<dbReference type="EMBL" id="KC920800">
    <property type="protein sequence ID" value="AGY29605.1"/>
    <property type="molecule type" value="mRNA"/>
</dbReference>
<dbReference type="CDD" id="cd00098">
    <property type="entry name" value="IgC1"/>
    <property type="match status" value="4"/>
</dbReference>
<feature type="domain" description="Ig-like" evidence="11">
    <location>
        <begin position="5"/>
        <end position="112"/>
    </location>
</feature>
<dbReference type="InterPro" id="IPR007110">
    <property type="entry name" value="Ig-like_dom"/>
</dbReference>
<dbReference type="SUPFAM" id="SSF48726">
    <property type="entry name" value="Immunoglobulin"/>
    <property type="match status" value="9"/>
</dbReference>
<keyword evidence="3" id="KW-0391">Immunity</keyword>
<evidence type="ECO:0000256" key="8">
    <source>
        <dbReference type="ARBA" id="ARBA00043265"/>
    </source>
</evidence>
<feature type="domain" description="Ig-like" evidence="11">
    <location>
        <begin position="771"/>
        <end position="852"/>
    </location>
</feature>
<dbReference type="Pfam" id="PF07686">
    <property type="entry name" value="V-set"/>
    <property type="match status" value="1"/>
</dbReference>
<evidence type="ECO:0000256" key="5">
    <source>
        <dbReference type="ARBA" id="ARBA00023157"/>
    </source>
</evidence>
<dbReference type="SMART" id="SM00407">
    <property type="entry name" value="IGc1"/>
    <property type="match status" value="8"/>
</dbReference>
<dbReference type="SMART" id="SM00409">
    <property type="entry name" value="IG"/>
    <property type="match status" value="8"/>
</dbReference>
<feature type="domain" description="Ig-like" evidence="11">
    <location>
        <begin position="234"/>
        <end position="337"/>
    </location>
</feature>
<evidence type="ECO:0000259" key="11">
    <source>
        <dbReference type="PROSITE" id="PS50835"/>
    </source>
</evidence>
<keyword evidence="8" id="KW-1280">Immunoglobulin</keyword>
<evidence type="ECO:0000256" key="7">
    <source>
        <dbReference type="ARBA" id="ARBA00023319"/>
    </source>
</evidence>
<dbReference type="Pfam" id="PF07654">
    <property type="entry name" value="C1-set"/>
    <property type="match status" value="8"/>
</dbReference>
<evidence type="ECO:0000313" key="12">
    <source>
        <dbReference type="EMBL" id="AGY29605.1"/>
    </source>
</evidence>
<dbReference type="FunFam" id="2.60.40.10:FF:000463">
    <property type="entry name" value="Immunoglobulin heavy constant gamma 1"/>
    <property type="match status" value="3"/>
</dbReference>
<keyword evidence="4" id="KW-1064">Adaptive immunity</keyword>
<name>U5NGC1_GINCI</name>
<dbReference type="InterPro" id="IPR050380">
    <property type="entry name" value="Immune_Resp_Modulators"/>
</dbReference>
<feature type="signal peptide" evidence="10">
    <location>
        <begin position="1"/>
        <end position="19"/>
    </location>
</feature>
<evidence type="ECO:0000256" key="1">
    <source>
        <dbReference type="ARBA" id="ARBA00004613"/>
    </source>
</evidence>
<keyword evidence="5" id="KW-1015">Disulfide bond</keyword>
<dbReference type="FunFam" id="2.60.40.10:FF:001594">
    <property type="entry name" value="Immunoglobulin heavy variable 9-4"/>
    <property type="match status" value="1"/>
</dbReference>
<evidence type="ECO:0000256" key="2">
    <source>
        <dbReference type="ARBA" id="ARBA00022525"/>
    </source>
</evidence>
<dbReference type="PROSITE" id="PS00290">
    <property type="entry name" value="IG_MHC"/>
    <property type="match status" value="1"/>
</dbReference>
<dbReference type="AlphaFoldDB" id="U5NGC1"/>
<dbReference type="InterPro" id="IPR003006">
    <property type="entry name" value="Ig/MHC_CS"/>
</dbReference>
<feature type="domain" description="Ig-like" evidence="11">
    <location>
        <begin position="136"/>
        <end position="227"/>
    </location>
</feature>
<feature type="region of interest" description="Disordered" evidence="9">
    <location>
        <begin position="417"/>
        <end position="452"/>
    </location>
</feature>
<feature type="domain" description="Ig-like" evidence="11">
    <location>
        <begin position="343"/>
        <end position="433"/>
    </location>
</feature>
<proteinExistence type="evidence at transcript level"/>
<keyword evidence="2" id="KW-0964">Secreted</keyword>
<feature type="compositionally biased region" description="Low complexity" evidence="9">
    <location>
        <begin position="417"/>
        <end position="428"/>
    </location>
</feature>
<dbReference type="PROSITE" id="PS50835">
    <property type="entry name" value="IG_LIKE"/>
    <property type="match status" value="9"/>
</dbReference>
<feature type="domain" description="Ig-like" evidence="11">
    <location>
        <begin position="441"/>
        <end position="538"/>
    </location>
</feature>
<dbReference type="GO" id="GO:0019814">
    <property type="term" value="C:immunoglobulin complex"/>
    <property type="evidence" value="ECO:0007669"/>
    <property type="project" value="UniProtKB-KW"/>
</dbReference>
<dbReference type="GO" id="GO:0005576">
    <property type="term" value="C:extracellular region"/>
    <property type="evidence" value="ECO:0007669"/>
    <property type="project" value="UniProtKB-SubCell"/>
</dbReference>
<keyword evidence="6" id="KW-0325">Glycoprotein</keyword>
<dbReference type="SMART" id="SM00406">
    <property type="entry name" value="IGv"/>
    <property type="match status" value="1"/>
</dbReference>
<reference evidence="12" key="1">
    <citation type="journal article" date="2013" name="J. Immunol.">
        <title>Shark IgW C region diversification through RNA processing and isotype switching.</title>
        <authorList>
            <person name="Zhang C."/>
            <person name="Du Pasquier L."/>
            <person name="Hsu E."/>
        </authorList>
    </citation>
    <scope>NUCLEOTIDE SEQUENCE</scope>
</reference>
<feature type="domain" description="Ig-like" evidence="11">
    <location>
        <begin position="862"/>
        <end position="959"/>
    </location>
</feature>
<evidence type="ECO:0000256" key="10">
    <source>
        <dbReference type="SAM" id="SignalP"/>
    </source>
</evidence>
<accession>U5NGC1</accession>
<feature type="region of interest" description="Disordered" evidence="9">
    <location>
        <begin position="626"/>
        <end position="658"/>
    </location>
</feature>
<dbReference type="InterPro" id="IPR003599">
    <property type="entry name" value="Ig_sub"/>
</dbReference>
<evidence type="ECO:0000256" key="4">
    <source>
        <dbReference type="ARBA" id="ARBA00023130"/>
    </source>
</evidence>
<feature type="domain" description="Ig-like" evidence="11">
    <location>
        <begin position="648"/>
        <end position="745"/>
    </location>
</feature>
<dbReference type="InterPro" id="IPR036179">
    <property type="entry name" value="Ig-like_dom_sf"/>
</dbReference>
<sequence length="982" mass="108710">MGIAPNLCVLLLCLTGVWSEITLTQPKSVVKKLGESYRLTCAVSGFSLDDYWMHWVRQAPGKGLEWLAAIAGSGSKYYAPAVRGRFEISKDSNTVYLQVTNLRVDDTAIYYCARDWVCVWGSGTFLEVTSDIQIKPSVYLSSTYGDTSSNQAEISLLCLVKDFQPRNIQQTWFSDNKEITTGFNKYPAVLGQDMKYSMCSVLSVSASDWNANKVYQCKAGDKAAVITKPQPQSPHVFSVVPSWEMVYNQTTAALGCILSGFYPDSVQVSWLKAGVPITQSGTKLPSTKGKGDTFETVSYLTVQVADWKKGDEFTCAVSHKPTSFSTRINMKYREEVSVLLQNPSIKELWINKTATLVCTAVCSDPSQVWITWKVNGRQRSKGVTAQPQREEGTQHIVISLLRTTAEEWESGVEFVCSAQSGPSSSPVSKRTRSARVPPKSPEVRLLPPPAQETKNQSRVTLECVITGFYPDLIQVSWEKESSLISSNTHAGPTALEQTGTFSVRHYLTVSTEEWRKGSVFACAVSHPPSKFTSRKEVKNVQEVSVFLQNPLVKELWINKTATLVCTAVCSDPSQVWITWKVNGRQRSNGVTAQPQREEGTQYIVISQLQTTAEEWESGVEFVCSAQGGPSSSPVSKRTKSAKVPPKSPEVRLLPPPAQETKNQSRVTLECVITGFYPDLIQVSWEKDSSLISSNTRAGLTALEQTGTFSVRHYLTVSTEEWRKGSVFTCAVSHSPSNFISRKEVKNVQDECLDTGISVTLSKPPFEEIWRNRTATILCEVLHRDLEGVRVTWKVDGIMRQDGVKTQGPKKSGHKEIIFSRLTVPAAEWESGVEYMCLVEDENLPTPEKRFISKAQVEVKTHPQVYLLPPSPDEMETAHTATLVCLVTGFSPADIDLAWMANDTLLKTGFIHQPVTEDGRGGWNSGSRLTVSAEQWDSGTTYSCVVGHESLTTNVFRSINKSHSKPNLVNVSLVLTESFKSCS</sequence>
<dbReference type="InterPro" id="IPR013106">
    <property type="entry name" value="Ig_V-set"/>
</dbReference>
<protein>
    <submittedName>
        <fullName evidence="12">Secreted IgW heavy chain</fullName>
    </submittedName>
</protein>
<dbReference type="Gene3D" id="2.60.40.10">
    <property type="entry name" value="Immunoglobulins"/>
    <property type="match status" value="9"/>
</dbReference>
<keyword evidence="10" id="KW-0732">Signal</keyword>
<dbReference type="GO" id="GO:0002250">
    <property type="term" value="P:adaptive immune response"/>
    <property type="evidence" value="ECO:0007669"/>
    <property type="project" value="UniProtKB-KW"/>
</dbReference>
<dbReference type="PANTHER" id="PTHR23411">
    <property type="entry name" value="TAPASIN"/>
    <property type="match status" value="1"/>
</dbReference>
<feature type="domain" description="Ig-like" evidence="11">
    <location>
        <begin position="558"/>
        <end position="635"/>
    </location>
</feature>
<dbReference type="FunFam" id="2.60.40.10:FF:000283">
    <property type="entry name" value="Immunoglobulin kappa constant"/>
    <property type="match status" value="1"/>
</dbReference>
<dbReference type="InterPro" id="IPR003597">
    <property type="entry name" value="Ig_C1-set"/>
</dbReference>
<feature type="chain" id="PRO_5004662955" evidence="10">
    <location>
        <begin position="20"/>
        <end position="982"/>
    </location>
</feature>
<dbReference type="InterPro" id="IPR013783">
    <property type="entry name" value="Ig-like_fold"/>
</dbReference>
<comment type="subcellular location">
    <subcellularLocation>
        <location evidence="1">Secreted</location>
    </subcellularLocation>
</comment>
<keyword evidence="7" id="KW-0393">Immunoglobulin domain</keyword>
<organism evidence="12">
    <name type="scientific">Ginglymostoma cirratum</name>
    <name type="common">Nurse shark</name>
    <name type="synonym">Squalus cirratus</name>
    <dbReference type="NCBI Taxonomy" id="7801"/>
    <lineage>
        <taxon>Eukaryota</taxon>
        <taxon>Metazoa</taxon>
        <taxon>Chordata</taxon>
        <taxon>Craniata</taxon>
        <taxon>Vertebrata</taxon>
        <taxon>Chondrichthyes</taxon>
        <taxon>Elasmobranchii</taxon>
        <taxon>Galeomorphii</taxon>
        <taxon>Galeoidea</taxon>
        <taxon>Orectolobiformes</taxon>
        <taxon>Ginglymostomatidae</taxon>
        <taxon>Ginglymostoma</taxon>
    </lineage>
</organism>
<evidence type="ECO:0000256" key="6">
    <source>
        <dbReference type="ARBA" id="ARBA00023180"/>
    </source>
</evidence>
<evidence type="ECO:0000256" key="9">
    <source>
        <dbReference type="SAM" id="MobiDB-lite"/>
    </source>
</evidence>
<evidence type="ECO:0000256" key="3">
    <source>
        <dbReference type="ARBA" id="ARBA00022859"/>
    </source>
</evidence>